<feature type="domain" description="Class II Histidinyl-tRNA synthetase (HisRS)-like catalytic core" evidence="2">
    <location>
        <begin position="222"/>
        <end position="343"/>
    </location>
</feature>
<protein>
    <submittedName>
        <fullName evidence="3">ATP phosphoribosyltransferase regulatory subunit</fullName>
    </submittedName>
</protein>
<name>A0A1G5CBE4_9RHOB</name>
<dbReference type="STRING" id="336292.SAMN05660710_00495"/>
<evidence type="ECO:0000313" key="4">
    <source>
        <dbReference type="Proteomes" id="UP000199502"/>
    </source>
</evidence>
<dbReference type="Gene3D" id="3.30.930.10">
    <property type="entry name" value="Bira Bifunctional Protein, Domain 2"/>
    <property type="match status" value="1"/>
</dbReference>
<dbReference type="InterPro" id="IPR041715">
    <property type="entry name" value="HisRS-like_core"/>
</dbReference>
<dbReference type="InterPro" id="IPR004516">
    <property type="entry name" value="HisRS/HisZ"/>
</dbReference>
<keyword evidence="3" id="KW-0808">Transferase</keyword>
<feature type="domain" description="Class II Histidinyl-tRNA synthetase (HisRS)-like catalytic core" evidence="2">
    <location>
        <begin position="6"/>
        <end position="172"/>
    </location>
</feature>
<feature type="binding site" evidence="1">
    <location>
        <position position="115"/>
    </location>
    <ligand>
        <name>L-histidine</name>
        <dbReference type="ChEBI" id="CHEBI:57595"/>
    </ligand>
</feature>
<dbReference type="GO" id="GO:0005737">
    <property type="term" value="C:cytoplasm"/>
    <property type="evidence" value="ECO:0007669"/>
    <property type="project" value="InterPro"/>
</dbReference>
<accession>A0A1G5CBE4</accession>
<dbReference type="NCBIfam" id="NF008952">
    <property type="entry name" value="PRK12295.1-5"/>
    <property type="match status" value="1"/>
</dbReference>
<dbReference type="InterPro" id="IPR045864">
    <property type="entry name" value="aa-tRNA-synth_II/BPL/LPL"/>
</dbReference>
<dbReference type="GO" id="GO:0006427">
    <property type="term" value="P:histidyl-tRNA aminoacylation"/>
    <property type="evidence" value="ECO:0007669"/>
    <property type="project" value="TreeGrafter"/>
</dbReference>
<dbReference type="Proteomes" id="UP000199502">
    <property type="component" value="Unassembled WGS sequence"/>
</dbReference>
<keyword evidence="4" id="KW-1185">Reference proteome</keyword>
<dbReference type="PANTHER" id="PTHR43707:SF1">
    <property type="entry name" value="HISTIDINE--TRNA LIGASE, MITOCHONDRIAL-RELATED"/>
    <property type="match status" value="1"/>
</dbReference>
<feature type="binding site" evidence="1">
    <location>
        <position position="92"/>
    </location>
    <ligand>
        <name>L-histidine</name>
        <dbReference type="ChEBI" id="CHEBI:57595"/>
    </ligand>
</feature>
<organism evidence="3 4">
    <name type="scientific">Paracoccus tibetensis</name>
    <dbReference type="NCBI Taxonomy" id="336292"/>
    <lineage>
        <taxon>Bacteria</taxon>
        <taxon>Pseudomonadati</taxon>
        <taxon>Pseudomonadota</taxon>
        <taxon>Alphaproteobacteria</taxon>
        <taxon>Rhodobacterales</taxon>
        <taxon>Paracoccaceae</taxon>
        <taxon>Paracoccus</taxon>
    </lineage>
</organism>
<feature type="binding site" evidence="1">
    <location>
        <begin position="297"/>
        <end position="298"/>
    </location>
    <ligand>
        <name>L-histidine</name>
        <dbReference type="ChEBI" id="CHEBI:57595"/>
    </ligand>
</feature>
<proteinExistence type="predicted"/>
<keyword evidence="3" id="KW-0328">Glycosyltransferase</keyword>
<evidence type="ECO:0000256" key="1">
    <source>
        <dbReference type="PIRSR" id="PIRSR001549-1"/>
    </source>
</evidence>
<dbReference type="Pfam" id="PF13393">
    <property type="entry name" value="tRNA-synt_His"/>
    <property type="match status" value="2"/>
</dbReference>
<evidence type="ECO:0000259" key="2">
    <source>
        <dbReference type="Pfam" id="PF13393"/>
    </source>
</evidence>
<dbReference type="PANTHER" id="PTHR43707">
    <property type="entry name" value="HISTIDYL-TRNA SYNTHETASE"/>
    <property type="match status" value="1"/>
</dbReference>
<feature type="binding site" evidence="1">
    <location>
        <position position="111"/>
    </location>
    <ligand>
        <name>L-histidine</name>
        <dbReference type="ChEBI" id="CHEBI:57595"/>
    </ligand>
</feature>
<dbReference type="PIRSF" id="PIRSF001549">
    <property type="entry name" value="His-tRNA_synth"/>
    <property type="match status" value="1"/>
</dbReference>
<sequence>MIPKRAKQAVGQRLLEAFRAAGAEEVAPDILLPAGSLLDLYGEDIRARAYVTADPIRGEMMLRPDFTVPVVEAHMTNGAEPARYCYLGEVFRKQDMGDQRPATLRDNEYLQAGFELFSRDPAADAEVFALFHRLLAPHRLRAEIGDMGLVLDAVRGLPLPEARREALLHHVWRPGRFRRMLARFSTPSVPRHFPEADAPWAGMRSEAEMIRRIARLNADAAVAPLPAIWTERLERLFRLRGPAPEVQAQLAELAEDMPAIAGAVARIGAQMAAIAGHGIDPEAVIFDASHGRTTLEYYDGFTFSFHVGNFHASREGWPPIASGGRYDALTRVLGKGREIPAVGGIIRPGLLAELEGAA</sequence>
<feature type="binding site" evidence="1">
    <location>
        <begin position="65"/>
        <end position="67"/>
    </location>
    <ligand>
        <name>L-histidine</name>
        <dbReference type="ChEBI" id="CHEBI:57595"/>
    </ligand>
</feature>
<dbReference type="GO" id="GO:0004821">
    <property type="term" value="F:histidine-tRNA ligase activity"/>
    <property type="evidence" value="ECO:0007669"/>
    <property type="project" value="TreeGrafter"/>
</dbReference>
<gene>
    <name evidence="3" type="ORF">SAMN05660710_00495</name>
</gene>
<feature type="binding site" evidence="1">
    <location>
        <position position="292"/>
    </location>
    <ligand>
        <name>L-histidine</name>
        <dbReference type="ChEBI" id="CHEBI:57595"/>
    </ligand>
</feature>
<dbReference type="AlphaFoldDB" id="A0A1G5CBE4"/>
<dbReference type="SUPFAM" id="SSF55681">
    <property type="entry name" value="Class II aaRS and biotin synthetases"/>
    <property type="match status" value="1"/>
</dbReference>
<dbReference type="GO" id="GO:0016757">
    <property type="term" value="F:glycosyltransferase activity"/>
    <property type="evidence" value="ECO:0007669"/>
    <property type="project" value="UniProtKB-KW"/>
</dbReference>
<dbReference type="EMBL" id="FMVT01000001">
    <property type="protein sequence ID" value="SCX99795.1"/>
    <property type="molecule type" value="Genomic_DNA"/>
</dbReference>
<reference evidence="3 4" key="1">
    <citation type="submission" date="2016-10" db="EMBL/GenBank/DDBJ databases">
        <authorList>
            <person name="de Groot N.N."/>
        </authorList>
    </citation>
    <scope>NUCLEOTIDE SEQUENCE [LARGE SCALE GENOMIC DNA]</scope>
    <source>
        <strain evidence="3 4">CGMCC 1.8925</strain>
    </source>
</reference>
<evidence type="ECO:0000313" key="3">
    <source>
        <dbReference type="EMBL" id="SCX99795.1"/>
    </source>
</evidence>